<reference evidence="15 16" key="1">
    <citation type="submission" date="2017-11" db="EMBL/GenBank/DDBJ databases">
        <title>Genomic Encyclopedia of Archaeal and Bacterial Type Strains, Phase II (KMG-II): From Individual Species to Whole Genera.</title>
        <authorList>
            <person name="Goeker M."/>
        </authorList>
    </citation>
    <scope>NUCLEOTIDE SEQUENCE [LARGE SCALE GENOMIC DNA]</scope>
    <source>
        <strain evidence="15 16">DSM 22413</strain>
    </source>
</reference>
<evidence type="ECO:0000256" key="13">
    <source>
        <dbReference type="SAM" id="Phobius"/>
    </source>
</evidence>
<dbReference type="GO" id="GO:0050660">
    <property type="term" value="F:flavin adenine dinucleotide binding"/>
    <property type="evidence" value="ECO:0007669"/>
    <property type="project" value="TreeGrafter"/>
</dbReference>
<protein>
    <submittedName>
        <fullName evidence="15">Ferredoxin-NADP reductase</fullName>
    </submittedName>
</protein>
<dbReference type="PROSITE" id="PS51384">
    <property type="entry name" value="FAD_FR"/>
    <property type="match status" value="1"/>
</dbReference>
<keyword evidence="6" id="KW-0479">Metal-binding</keyword>
<evidence type="ECO:0000256" key="2">
    <source>
        <dbReference type="ARBA" id="ARBA00004141"/>
    </source>
</evidence>
<dbReference type="InterPro" id="IPR039261">
    <property type="entry name" value="FNR_nucleotide-bd"/>
</dbReference>
<keyword evidence="16" id="KW-1185">Reference proteome</keyword>
<dbReference type="RefSeq" id="WP_211289376.1">
    <property type="nucleotide sequence ID" value="NZ_PGTZ01000007.1"/>
</dbReference>
<dbReference type="PANTHER" id="PTHR47354">
    <property type="entry name" value="NADH OXIDOREDUCTASE HCR"/>
    <property type="match status" value="1"/>
</dbReference>
<evidence type="ECO:0000313" key="15">
    <source>
        <dbReference type="EMBL" id="PJI94151.1"/>
    </source>
</evidence>
<dbReference type="EMBL" id="PGTZ01000007">
    <property type="protein sequence ID" value="PJI94151.1"/>
    <property type="molecule type" value="Genomic_DNA"/>
</dbReference>
<dbReference type="PANTHER" id="PTHR47354:SF8">
    <property type="entry name" value="1,2-PHENYLACETYL-COA EPOXIDASE, SUBUNIT E"/>
    <property type="match status" value="1"/>
</dbReference>
<evidence type="ECO:0000256" key="4">
    <source>
        <dbReference type="ARBA" id="ARBA00022692"/>
    </source>
</evidence>
<feature type="domain" description="FAD-binding FR-type" evidence="14">
    <location>
        <begin position="251"/>
        <end position="351"/>
    </location>
</feature>
<comment type="caution">
    <text evidence="15">The sequence shown here is derived from an EMBL/GenBank/DDBJ whole genome shotgun (WGS) entry which is preliminary data.</text>
</comment>
<keyword evidence="8 13" id="KW-1133">Transmembrane helix</keyword>
<keyword evidence="11" id="KW-0411">Iron-sulfur</keyword>
<evidence type="ECO:0000256" key="12">
    <source>
        <dbReference type="ARBA" id="ARBA00023136"/>
    </source>
</evidence>
<feature type="transmembrane region" description="Helical" evidence="13">
    <location>
        <begin position="162"/>
        <end position="184"/>
    </location>
</feature>
<feature type="transmembrane region" description="Helical" evidence="13">
    <location>
        <begin position="84"/>
        <end position="101"/>
    </location>
</feature>
<evidence type="ECO:0000256" key="3">
    <source>
        <dbReference type="ARBA" id="ARBA00022630"/>
    </source>
</evidence>
<dbReference type="SUPFAM" id="SSF63380">
    <property type="entry name" value="Riboflavin synthase domain-like"/>
    <property type="match status" value="1"/>
</dbReference>
<dbReference type="PRINTS" id="PR00410">
    <property type="entry name" value="PHEHYDRXLASE"/>
</dbReference>
<feature type="transmembrane region" description="Helical" evidence="13">
    <location>
        <begin position="45"/>
        <end position="64"/>
    </location>
</feature>
<keyword evidence="3" id="KW-0285">Flavoprotein</keyword>
<keyword evidence="4 13" id="KW-0812">Transmembrane</keyword>
<dbReference type="InterPro" id="IPR050415">
    <property type="entry name" value="MRET"/>
</dbReference>
<evidence type="ECO:0000256" key="10">
    <source>
        <dbReference type="ARBA" id="ARBA00023004"/>
    </source>
</evidence>
<name>A0A2M8WT72_9MICO</name>
<keyword evidence="12 13" id="KW-0472">Membrane</keyword>
<comment type="cofactor">
    <cofactor evidence="1">
        <name>FAD</name>
        <dbReference type="ChEBI" id="CHEBI:57692"/>
    </cofactor>
</comment>
<keyword evidence="10" id="KW-0408">Iron</keyword>
<gene>
    <name evidence="15" type="ORF">CLV34_1638</name>
</gene>
<dbReference type="GO" id="GO:0016491">
    <property type="term" value="F:oxidoreductase activity"/>
    <property type="evidence" value="ECO:0007669"/>
    <property type="project" value="UniProtKB-KW"/>
</dbReference>
<sequence>MSAPTTGETTASVLTAAHAAASPPAQRVPPPPAARLARRDAAVRVVAGSVLWLALLLVASWWVGDGGVQDLAGWASGLTAVGRLTGLAASVLLLAQVVAMVRLPVLEHAFGQDRLARLHRLLGLTSFDLMVGHVILVTWGYADGRLGVTPATFWDLATHYPGMLLAVAGATCLVMVVVTSVRAARRRLRYESWHLLHLYAYLGVGLALPHQLWTGEDLAVSTARTVFWWTLWGVAAAAVLVWRVGRPAVLNLRHRLTVVGVVDEAPDLWSVHLTGRHLDRLGATAGQFLTVRFLAGTGWTRGHPYSLSAPPDGQRLRLTVAGVGDGSRAARSLVPGTRVLFEGPYGRLSARARTVSKVAFLGAGVGVTPLRALAEELDYASGEAVYLERFTDAPLFAREIDDLYARRGLQVLRLPGRRRAAGSWLGDGVGAADDLTALVFWIPDIADRDVYLCGPPGWTALVRATLLDAGLPAERLHLETFAW</sequence>
<dbReference type="InterPro" id="IPR017938">
    <property type="entry name" value="Riboflavin_synthase-like_b-brl"/>
</dbReference>
<dbReference type="Proteomes" id="UP000231586">
    <property type="component" value="Unassembled WGS sequence"/>
</dbReference>
<keyword evidence="9" id="KW-0560">Oxidoreductase</keyword>
<evidence type="ECO:0000256" key="9">
    <source>
        <dbReference type="ARBA" id="ARBA00023002"/>
    </source>
</evidence>
<evidence type="ECO:0000313" key="16">
    <source>
        <dbReference type="Proteomes" id="UP000231586"/>
    </source>
</evidence>
<dbReference type="GO" id="GO:0046872">
    <property type="term" value="F:metal ion binding"/>
    <property type="evidence" value="ECO:0007669"/>
    <property type="project" value="UniProtKB-KW"/>
</dbReference>
<keyword evidence="5" id="KW-0001">2Fe-2S</keyword>
<keyword evidence="7" id="KW-0274">FAD</keyword>
<organism evidence="15 16">
    <name type="scientific">Luteimicrobium subarcticum</name>
    <dbReference type="NCBI Taxonomy" id="620910"/>
    <lineage>
        <taxon>Bacteria</taxon>
        <taxon>Bacillati</taxon>
        <taxon>Actinomycetota</taxon>
        <taxon>Actinomycetes</taxon>
        <taxon>Micrococcales</taxon>
        <taxon>Luteimicrobium</taxon>
    </lineage>
</organism>
<evidence type="ECO:0000256" key="1">
    <source>
        <dbReference type="ARBA" id="ARBA00001974"/>
    </source>
</evidence>
<comment type="subcellular location">
    <subcellularLocation>
        <location evidence="2">Membrane</location>
        <topology evidence="2">Multi-pass membrane protein</topology>
    </subcellularLocation>
</comment>
<evidence type="ECO:0000256" key="8">
    <source>
        <dbReference type="ARBA" id="ARBA00022989"/>
    </source>
</evidence>
<feature type="transmembrane region" description="Helical" evidence="13">
    <location>
        <begin position="196"/>
        <end position="214"/>
    </location>
</feature>
<dbReference type="SUPFAM" id="SSF52343">
    <property type="entry name" value="Ferredoxin reductase-like, C-terminal NADP-linked domain"/>
    <property type="match status" value="1"/>
</dbReference>
<dbReference type="GO" id="GO:0016020">
    <property type="term" value="C:membrane"/>
    <property type="evidence" value="ECO:0007669"/>
    <property type="project" value="UniProtKB-SubCell"/>
</dbReference>
<dbReference type="Gene3D" id="3.40.50.80">
    <property type="entry name" value="Nucleotide-binding domain of ferredoxin-NADP reductase (FNR) module"/>
    <property type="match status" value="1"/>
</dbReference>
<dbReference type="Pfam" id="PF01794">
    <property type="entry name" value="Ferric_reduct"/>
    <property type="match status" value="1"/>
</dbReference>
<evidence type="ECO:0000259" key="14">
    <source>
        <dbReference type="PROSITE" id="PS51384"/>
    </source>
</evidence>
<evidence type="ECO:0000256" key="7">
    <source>
        <dbReference type="ARBA" id="ARBA00022827"/>
    </source>
</evidence>
<proteinExistence type="predicted"/>
<evidence type="ECO:0000256" key="6">
    <source>
        <dbReference type="ARBA" id="ARBA00022723"/>
    </source>
</evidence>
<dbReference type="AlphaFoldDB" id="A0A2M8WT72"/>
<dbReference type="InterPro" id="IPR017927">
    <property type="entry name" value="FAD-bd_FR_type"/>
</dbReference>
<accession>A0A2M8WT72</accession>
<evidence type="ECO:0000256" key="5">
    <source>
        <dbReference type="ARBA" id="ARBA00022714"/>
    </source>
</evidence>
<feature type="transmembrane region" description="Helical" evidence="13">
    <location>
        <begin position="226"/>
        <end position="245"/>
    </location>
</feature>
<feature type="transmembrane region" description="Helical" evidence="13">
    <location>
        <begin position="121"/>
        <end position="142"/>
    </location>
</feature>
<dbReference type="Gene3D" id="2.40.30.10">
    <property type="entry name" value="Translation factors"/>
    <property type="match status" value="1"/>
</dbReference>
<dbReference type="GO" id="GO:0051537">
    <property type="term" value="F:2 iron, 2 sulfur cluster binding"/>
    <property type="evidence" value="ECO:0007669"/>
    <property type="project" value="UniProtKB-KW"/>
</dbReference>
<evidence type="ECO:0000256" key="11">
    <source>
        <dbReference type="ARBA" id="ARBA00023014"/>
    </source>
</evidence>
<dbReference type="InterPro" id="IPR013130">
    <property type="entry name" value="Fe3_Rdtase_TM_dom"/>
</dbReference>